<organism evidence="3 4">
    <name type="scientific">Enterococcus alcedinis</name>
    <dbReference type="NCBI Taxonomy" id="1274384"/>
    <lineage>
        <taxon>Bacteria</taxon>
        <taxon>Bacillati</taxon>
        <taxon>Bacillota</taxon>
        <taxon>Bacilli</taxon>
        <taxon>Lactobacillales</taxon>
        <taxon>Enterococcaceae</taxon>
        <taxon>Enterococcus</taxon>
    </lineage>
</organism>
<evidence type="ECO:0000256" key="1">
    <source>
        <dbReference type="ARBA" id="ARBA00022801"/>
    </source>
</evidence>
<dbReference type="Proteomes" id="UP000622610">
    <property type="component" value="Unassembled WGS sequence"/>
</dbReference>
<dbReference type="EMBL" id="BMDT01000014">
    <property type="protein sequence ID" value="GGI66649.1"/>
    <property type="molecule type" value="Genomic_DNA"/>
</dbReference>
<proteinExistence type="predicted"/>
<dbReference type="GO" id="GO:0016787">
    <property type="term" value="F:hydrolase activity"/>
    <property type="evidence" value="ECO:0007669"/>
    <property type="project" value="UniProtKB-KW"/>
</dbReference>
<reference evidence="3" key="2">
    <citation type="submission" date="2020-09" db="EMBL/GenBank/DDBJ databases">
        <authorList>
            <person name="Sun Q."/>
            <person name="Sedlacek I."/>
        </authorList>
    </citation>
    <scope>NUCLEOTIDE SEQUENCE</scope>
    <source>
        <strain evidence="3">CCM 8433</strain>
    </source>
</reference>
<gene>
    <name evidence="3" type="primary">ampC</name>
    <name evidence="3" type="ORF">GCM10011482_23030</name>
</gene>
<keyword evidence="4" id="KW-1185">Reference proteome</keyword>
<dbReference type="InterPro" id="IPR001466">
    <property type="entry name" value="Beta-lactam-related"/>
</dbReference>
<name>A0A917N5Z3_9ENTE</name>
<sequence length="333" mass="37754">MYPKTQKCIELKRQAGVFSGVAYQFFDGQQEEQHIIGEAAIEPKLEKLTKDHLFDVASLTKVICTTSVMLRLMEQGEIAVDASLATYLPGFQDERITIRHLLTHTSDIVTWIPNRDQLDQQALRQAYLQLQAGEGLGQSVKYTDAGTILLGFLIEEWYGEDVTTVFEREVLQPLKMKQSYFPPLSKQLAVVPTERLMDGTLLKGITHDPKARVLGKHAGNAGLFSTIDDIALFVRMYLDNTGDYLKQSTIALLQSDQTPNRQGTRSLGWDLKGEWLFHTGYTGTFILMNVTRKKAMIFLSNRVHPNDFREAYIEERDAIIATYLDEIAFENVL</sequence>
<dbReference type="PANTHER" id="PTHR43283">
    <property type="entry name" value="BETA-LACTAMASE-RELATED"/>
    <property type="match status" value="1"/>
</dbReference>
<dbReference type="Gene3D" id="3.40.710.10">
    <property type="entry name" value="DD-peptidase/beta-lactamase superfamily"/>
    <property type="match status" value="1"/>
</dbReference>
<reference evidence="3" key="1">
    <citation type="journal article" date="2014" name="Int. J. Syst. Evol. Microbiol.">
        <title>Complete genome sequence of Corynebacterium casei LMG S-19264T (=DSM 44701T), isolated from a smear-ripened cheese.</title>
        <authorList>
            <consortium name="US DOE Joint Genome Institute (JGI-PGF)"/>
            <person name="Walter F."/>
            <person name="Albersmeier A."/>
            <person name="Kalinowski J."/>
            <person name="Ruckert C."/>
        </authorList>
    </citation>
    <scope>NUCLEOTIDE SEQUENCE</scope>
    <source>
        <strain evidence="3">CCM 8433</strain>
    </source>
</reference>
<evidence type="ECO:0000259" key="2">
    <source>
        <dbReference type="Pfam" id="PF00144"/>
    </source>
</evidence>
<protein>
    <submittedName>
        <fullName evidence="3">Serine hydrolase</fullName>
    </submittedName>
</protein>
<dbReference type="AlphaFoldDB" id="A0A917N5Z3"/>
<keyword evidence="1 3" id="KW-0378">Hydrolase</keyword>
<comment type="caution">
    <text evidence="3">The sequence shown here is derived from an EMBL/GenBank/DDBJ whole genome shotgun (WGS) entry which is preliminary data.</text>
</comment>
<evidence type="ECO:0000313" key="3">
    <source>
        <dbReference type="EMBL" id="GGI66649.1"/>
    </source>
</evidence>
<evidence type="ECO:0000313" key="4">
    <source>
        <dbReference type="Proteomes" id="UP000622610"/>
    </source>
</evidence>
<feature type="domain" description="Beta-lactamase-related" evidence="2">
    <location>
        <begin position="18"/>
        <end position="311"/>
    </location>
</feature>
<dbReference type="PANTHER" id="PTHR43283:SF11">
    <property type="entry name" value="BETA-LACTAMASE-RELATED DOMAIN-CONTAINING PROTEIN"/>
    <property type="match status" value="1"/>
</dbReference>
<accession>A0A917N5Z3</accession>
<dbReference type="InterPro" id="IPR012338">
    <property type="entry name" value="Beta-lactam/transpept-like"/>
</dbReference>
<dbReference type="SUPFAM" id="SSF56601">
    <property type="entry name" value="beta-lactamase/transpeptidase-like"/>
    <property type="match status" value="1"/>
</dbReference>
<dbReference type="InterPro" id="IPR050789">
    <property type="entry name" value="Diverse_Enzym_Activities"/>
</dbReference>
<dbReference type="RefSeq" id="WP_188368473.1">
    <property type="nucleotide sequence ID" value="NZ_BMDT01000014.1"/>
</dbReference>
<dbReference type="Pfam" id="PF00144">
    <property type="entry name" value="Beta-lactamase"/>
    <property type="match status" value="1"/>
</dbReference>